<dbReference type="InterPro" id="IPR012674">
    <property type="entry name" value="Calycin"/>
</dbReference>
<evidence type="ECO:0000256" key="2">
    <source>
        <dbReference type="PIRNR" id="PIRNR036893"/>
    </source>
</evidence>
<dbReference type="InterPro" id="IPR022272">
    <property type="entry name" value="Lipocalin_CS"/>
</dbReference>
<keyword evidence="5" id="KW-1185">Reference proteome</keyword>
<evidence type="ECO:0000313" key="4">
    <source>
        <dbReference type="EMBL" id="GGB77895.1"/>
    </source>
</evidence>
<comment type="caution">
    <text evidence="4">The sequence shown here is derived from an EMBL/GenBank/DDBJ whole genome shotgun (WGS) entry which is preliminary data.</text>
</comment>
<keyword evidence="2" id="KW-0446">Lipid-binding</keyword>
<comment type="similarity">
    <text evidence="1 2">Belongs to the calycin superfamily. Lipocalin family.</text>
</comment>
<dbReference type="PANTHER" id="PTHR10612:SF34">
    <property type="entry name" value="APOLIPOPROTEIN D"/>
    <property type="match status" value="1"/>
</dbReference>
<dbReference type="PIRSF" id="PIRSF036893">
    <property type="entry name" value="Lipocalin_ApoD"/>
    <property type="match status" value="1"/>
</dbReference>
<dbReference type="PROSITE" id="PS00213">
    <property type="entry name" value="LIPOCALIN"/>
    <property type="match status" value="1"/>
</dbReference>
<dbReference type="EMBL" id="BMKF01000002">
    <property type="protein sequence ID" value="GGB77895.1"/>
    <property type="molecule type" value="Genomic_DNA"/>
</dbReference>
<keyword evidence="2" id="KW-0998">Cell outer membrane</keyword>
<evidence type="ECO:0000259" key="3">
    <source>
        <dbReference type="Pfam" id="PF08212"/>
    </source>
</evidence>
<keyword evidence="2" id="KW-0472">Membrane</keyword>
<comment type="subunit">
    <text evidence="2">Homodimer.</text>
</comment>
<dbReference type="PRINTS" id="PR01171">
    <property type="entry name" value="BCTLIPOCALIN"/>
</dbReference>
<dbReference type="RefSeq" id="WP_084393191.1">
    <property type="nucleotide sequence ID" value="NZ_BMKF01000002.1"/>
</dbReference>
<feature type="chain" id="PRO_5045015883" description="Outer membrane lipoprotein Blc" evidence="2">
    <location>
        <begin position="26"/>
        <end position="180"/>
    </location>
</feature>
<keyword evidence="2" id="KW-0732">Signal</keyword>
<dbReference type="Pfam" id="PF08212">
    <property type="entry name" value="Lipocalin_2"/>
    <property type="match status" value="1"/>
</dbReference>
<comment type="function">
    <text evidence="2">Involved in the storage or transport of lipids necessary for membrane maintenance under stressful conditions. Displays a binding preference for lysophospholipids.</text>
</comment>
<gene>
    <name evidence="4" type="primary">blc</name>
    <name evidence="4" type="ORF">GCM10011503_28340</name>
</gene>
<comment type="subcellular location">
    <subcellularLocation>
        <location evidence="2">Cell outer membrane</location>
    </subcellularLocation>
</comment>
<dbReference type="Gene3D" id="2.40.128.20">
    <property type="match status" value="1"/>
</dbReference>
<organism evidence="4 5">
    <name type="scientific">Henriciella pelagia</name>
    <dbReference type="NCBI Taxonomy" id="1977912"/>
    <lineage>
        <taxon>Bacteria</taxon>
        <taxon>Pseudomonadati</taxon>
        <taxon>Pseudomonadota</taxon>
        <taxon>Alphaproteobacteria</taxon>
        <taxon>Hyphomonadales</taxon>
        <taxon>Hyphomonadaceae</taxon>
        <taxon>Henriciella</taxon>
    </lineage>
</organism>
<dbReference type="CDD" id="cd19438">
    <property type="entry name" value="lipocalin_Blc-like"/>
    <property type="match status" value="1"/>
</dbReference>
<dbReference type="PANTHER" id="PTHR10612">
    <property type="entry name" value="APOLIPOPROTEIN D"/>
    <property type="match status" value="1"/>
</dbReference>
<keyword evidence="2" id="KW-0449">Lipoprotein</keyword>
<dbReference type="InterPro" id="IPR047202">
    <property type="entry name" value="Lipocalin_Blc-like_dom"/>
</dbReference>
<name>A0ABQ1JVL1_9PROT</name>
<proteinExistence type="inferred from homology"/>
<dbReference type="InterPro" id="IPR002446">
    <property type="entry name" value="Lipocalin_bac"/>
</dbReference>
<dbReference type="InterPro" id="IPR022271">
    <property type="entry name" value="Lipocalin_ApoD"/>
</dbReference>
<dbReference type="InterPro" id="IPR000566">
    <property type="entry name" value="Lipocln_cytosolic_FA-bd_dom"/>
</dbReference>
<dbReference type="Proteomes" id="UP000628854">
    <property type="component" value="Unassembled WGS sequence"/>
</dbReference>
<sequence>MIRAFTLAAATAAALSACSSQPDYRAETAPPPTVASVDLEKYTGLWHEIARYPNRFEEGCTNTTAEYSIREDGKVSVINSCTLEDTGETNRAEGVATPVEGSNNSKLKVKFAPEWVPFASGDYWILHLEPDYSAALVGSPDGKYLWILAREKNPGEALIEKIKLRAEELGYETDPLMFAG</sequence>
<evidence type="ECO:0000313" key="5">
    <source>
        <dbReference type="Proteomes" id="UP000628854"/>
    </source>
</evidence>
<feature type="domain" description="Lipocalin/cytosolic fatty-acid binding" evidence="3">
    <location>
        <begin position="37"/>
        <end position="177"/>
    </location>
</feature>
<feature type="signal peptide" evidence="2">
    <location>
        <begin position="1"/>
        <end position="25"/>
    </location>
</feature>
<reference evidence="5" key="1">
    <citation type="journal article" date="2019" name="Int. J. Syst. Evol. Microbiol.">
        <title>The Global Catalogue of Microorganisms (GCM) 10K type strain sequencing project: providing services to taxonomists for standard genome sequencing and annotation.</title>
        <authorList>
            <consortium name="The Broad Institute Genomics Platform"/>
            <consortium name="The Broad Institute Genome Sequencing Center for Infectious Disease"/>
            <person name="Wu L."/>
            <person name="Ma J."/>
        </authorList>
    </citation>
    <scope>NUCLEOTIDE SEQUENCE [LARGE SCALE GENOMIC DNA]</scope>
    <source>
        <strain evidence="5">CGMCC 1.15928</strain>
    </source>
</reference>
<dbReference type="SUPFAM" id="SSF50814">
    <property type="entry name" value="Lipocalins"/>
    <property type="match status" value="1"/>
</dbReference>
<accession>A0ABQ1JVL1</accession>
<evidence type="ECO:0000256" key="1">
    <source>
        <dbReference type="ARBA" id="ARBA00006889"/>
    </source>
</evidence>
<protein>
    <recommendedName>
        <fullName evidence="2">Outer membrane lipoprotein Blc</fullName>
    </recommendedName>
</protein>
<dbReference type="PROSITE" id="PS51257">
    <property type="entry name" value="PROKAR_LIPOPROTEIN"/>
    <property type="match status" value="1"/>
</dbReference>